<accession>A0A0C9X252</accession>
<protein>
    <submittedName>
        <fullName evidence="1">Unplaced genomic scaffold K443scaffold_118, whole genome shotgun sequence</fullName>
    </submittedName>
</protein>
<name>A0A0C9X252_9AGAR</name>
<dbReference type="Proteomes" id="UP000054477">
    <property type="component" value="Unassembled WGS sequence"/>
</dbReference>
<gene>
    <name evidence="1" type="ORF">K443DRAFT_102742</name>
</gene>
<feature type="non-terminal residue" evidence="1">
    <location>
        <position position="1"/>
    </location>
</feature>
<reference evidence="2" key="2">
    <citation type="submission" date="2015-01" db="EMBL/GenBank/DDBJ databases">
        <title>Evolutionary Origins and Diversification of the Mycorrhizal Mutualists.</title>
        <authorList>
            <consortium name="DOE Joint Genome Institute"/>
            <consortium name="Mycorrhizal Genomics Consortium"/>
            <person name="Kohler A."/>
            <person name="Kuo A."/>
            <person name="Nagy L.G."/>
            <person name="Floudas D."/>
            <person name="Copeland A."/>
            <person name="Barry K.W."/>
            <person name="Cichocki N."/>
            <person name="Veneault-Fourrey C."/>
            <person name="LaButti K."/>
            <person name="Lindquist E.A."/>
            <person name="Lipzen A."/>
            <person name="Lundell T."/>
            <person name="Morin E."/>
            <person name="Murat C."/>
            <person name="Riley R."/>
            <person name="Ohm R."/>
            <person name="Sun H."/>
            <person name="Tunlid A."/>
            <person name="Henrissat B."/>
            <person name="Grigoriev I.V."/>
            <person name="Hibbett D.S."/>
            <person name="Martin F."/>
        </authorList>
    </citation>
    <scope>NUCLEOTIDE SEQUENCE [LARGE SCALE GENOMIC DNA]</scope>
    <source>
        <strain evidence="2">LaAM-08-1</strain>
    </source>
</reference>
<dbReference type="EMBL" id="KN838653">
    <property type="protein sequence ID" value="KIJ99135.1"/>
    <property type="molecule type" value="Genomic_DNA"/>
</dbReference>
<proteinExistence type="predicted"/>
<organism evidence="1 2">
    <name type="scientific">Laccaria amethystina LaAM-08-1</name>
    <dbReference type="NCBI Taxonomy" id="1095629"/>
    <lineage>
        <taxon>Eukaryota</taxon>
        <taxon>Fungi</taxon>
        <taxon>Dikarya</taxon>
        <taxon>Basidiomycota</taxon>
        <taxon>Agaricomycotina</taxon>
        <taxon>Agaricomycetes</taxon>
        <taxon>Agaricomycetidae</taxon>
        <taxon>Agaricales</taxon>
        <taxon>Agaricineae</taxon>
        <taxon>Hydnangiaceae</taxon>
        <taxon>Laccaria</taxon>
    </lineage>
</organism>
<evidence type="ECO:0000313" key="1">
    <source>
        <dbReference type="EMBL" id="KIJ99135.1"/>
    </source>
</evidence>
<dbReference type="AlphaFoldDB" id="A0A0C9X252"/>
<reference evidence="1 2" key="1">
    <citation type="submission" date="2014-04" db="EMBL/GenBank/DDBJ databases">
        <authorList>
            <consortium name="DOE Joint Genome Institute"/>
            <person name="Kuo A."/>
            <person name="Kohler A."/>
            <person name="Nagy L.G."/>
            <person name="Floudas D."/>
            <person name="Copeland A."/>
            <person name="Barry K.W."/>
            <person name="Cichocki N."/>
            <person name="Veneault-Fourrey C."/>
            <person name="LaButti K."/>
            <person name="Lindquist E.A."/>
            <person name="Lipzen A."/>
            <person name="Lundell T."/>
            <person name="Morin E."/>
            <person name="Murat C."/>
            <person name="Sun H."/>
            <person name="Tunlid A."/>
            <person name="Henrissat B."/>
            <person name="Grigoriev I.V."/>
            <person name="Hibbett D.S."/>
            <person name="Martin F."/>
            <person name="Nordberg H.P."/>
            <person name="Cantor M.N."/>
            <person name="Hua S.X."/>
        </authorList>
    </citation>
    <scope>NUCLEOTIDE SEQUENCE [LARGE SCALE GENOMIC DNA]</scope>
    <source>
        <strain evidence="1 2">LaAM-08-1</strain>
    </source>
</reference>
<dbReference type="HOGENOM" id="CLU_3074242_0_0_1"/>
<evidence type="ECO:0000313" key="2">
    <source>
        <dbReference type="Proteomes" id="UP000054477"/>
    </source>
</evidence>
<keyword evidence="2" id="KW-1185">Reference proteome</keyword>
<sequence length="53" mass="5731">ATLGELTSSGKFHSSTATLKPFTKALTRFSPTMTLSISATTYHRISLRVNFGP</sequence>